<dbReference type="Pfam" id="PF14019">
    <property type="entry name" value="DUF4235"/>
    <property type="match status" value="1"/>
</dbReference>
<organism evidence="2 3">
    <name type="scientific">Ornithinimicrobium faecis</name>
    <dbReference type="NCBI Taxonomy" id="2934158"/>
    <lineage>
        <taxon>Bacteria</taxon>
        <taxon>Bacillati</taxon>
        <taxon>Actinomycetota</taxon>
        <taxon>Actinomycetes</taxon>
        <taxon>Micrococcales</taxon>
        <taxon>Ornithinimicrobiaceae</taxon>
        <taxon>Ornithinimicrobium</taxon>
    </lineage>
</organism>
<feature type="transmembrane region" description="Helical" evidence="1">
    <location>
        <begin position="51"/>
        <end position="69"/>
    </location>
</feature>
<evidence type="ECO:0000313" key="3">
    <source>
        <dbReference type="Proteomes" id="UP001056455"/>
    </source>
</evidence>
<keyword evidence="1" id="KW-0812">Transmembrane</keyword>
<evidence type="ECO:0000313" key="2">
    <source>
        <dbReference type="EMBL" id="USQ79793.1"/>
    </source>
</evidence>
<evidence type="ECO:0000256" key="1">
    <source>
        <dbReference type="SAM" id="Phobius"/>
    </source>
</evidence>
<dbReference type="RefSeq" id="WP_252592897.1">
    <property type="nucleotide sequence ID" value="NZ_CP099489.1"/>
</dbReference>
<keyword evidence="3" id="KW-1185">Reference proteome</keyword>
<reference evidence="2" key="1">
    <citation type="submission" date="2022-06" db="EMBL/GenBank/DDBJ databases">
        <title>Ornithinimicrobium HY1793.</title>
        <authorList>
            <person name="Huang Y."/>
        </authorList>
    </citation>
    <scope>NUCLEOTIDE SEQUENCE</scope>
    <source>
        <strain evidence="2">HY1793</strain>
    </source>
</reference>
<proteinExistence type="predicted"/>
<accession>A0ABY4YSU5</accession>
<keyword evidence="1" id="KW-0472">Membrane</keyword>
<dbReference type="Proteomes" id="UP001056455">
    <property type="component" value="Chromosome"/>
</dbReference>
<keyword evidence="1" id="KW-1133">Transmembrane helix</keyword>
<dbReference type="EMBL" id="CP099489">
    <property type="protein sequence ID" value="USQ79793.1"/>
    <property type="molecule type" value="Genomic_DNA"/>
</dbReference>
<name>A0ABY4YSU5_9MICO</name>
<gene>
    <name evidence="2" type="ORF">NF556_19750</name>
</gene>
<protein>
    <submittedName>
        <fullName evidence="2">DUF4235 domain-containing protein</fullName>
    </submittedName>
</protein>
<dbReference type="InterPro" id="IPR025329">
    <property type="entry name" value="DUF4235"/>
</dbReference>
<sequence length="105" mass="10951">MGNLMWKVMAAGAAVGASIVARKLTDGTWKFVSGGDSPSNPEDPDIDIKEAIAFAVLSGAIVGLSRLVANRQATKIYEKSTGHLPQALVDARDAANDANAKKAKK</sequence>